<name>A0A5C6GHR4_METRR</name>
<sequence>MKSSPNVSVEVLFFAEGPVTYADDGSEGKVTHTLAKRARTVDETFTILKRTDHITGALKCRMSIKRSSIFLGQGLEYDIHKQLPGIAGSCSRCG</sequence>
<gene>
    <name evidence="1" type="ORF">ED733_006030</name>
</gene>
<organism evidence="1 2">
    <name type="scientific">Metarhizium rileyi (strain RCEF 4871)</name>
    <name type="common">Nomuraea rileyi</name>
    <dbReference type="NCBI Taxonomy" id="1649241"/>
    <lineage>
        <taxon>Eukaryota</taxon>
        <taxon>Fungi</taxon>
        <taxon>Dikarya</taxon>
        <taxon>Ascomycota</taxon>
        <taxon>Pezizomycotina</taxon>
        <taxon>Sordariomycetes</taxon>
        <taxon>Hypocreomycetidae</taxon>
        <taxon>Hypocreales</taxon>
        <taxon>Clavicipitaceae</taxon>
        <taxon>Metarhizium</taxon>
    </lineage>
</organism>
<dbReference type="Proteomes" id="UP000317257">
    <property type="component" value="Unassembled WGS sequence"/>
</dbReference>
<accession>A0A5C6GHR4</accession>
<evidence type="ECO:0000313" key="2">
    <source>
        <dbReference type="Proteomes" id="UP000317257"/>
    </source>
</evidence>
<reference evidence="2" key="1">
    <citation type="submission" date="2018-12" db="EMBL/GenBank/DDBJ databases">
        <title>The complete genome of Metarhizium rileyi, a key fungal pathogen of Lepidoptera.</title>
        <authorList>
            <person name="Binneck E."/>
            <person name="Lastra C.C.L."/>
            <person name="Sosa-Gomez D.R."/>
        </authorList>
    </citation>
    <scope>NUCLEOTIDE SEQUENCE [LARGE SCALE GENOMIC DNA]</scope>
    <source>
        <strain evidence="2">Cep018-CH2</strain>
    </source>
</reference>
<proteinExistence type="predicted"/>
<evidence type="ECO:0000313" key="1">
    <source>
        <dbReference type="EMBL" id="TWU76839.1"/>
    </source>
</evidence>
<dbReference type="EMBL" id="SBHS01000004">
    <property type="protein sequence ID" value="TWU76839.1"/>
    <property type="molecule type" value="Genomic_DNA"/>
</dbReference>
<comment type="caution">
    <text evidence="1">The sequence shown here is derived from an EMBL/GenBank/DDBJ whole genome shotgun (WGS) entry which is preliminary data.</text>
</comment>
<dbReference type="AlphaFoldDB" id="A0A5C6GHR4"/>
<protein>
    <submittedName>
        <fullName evidence="1">Uncharacterized protein</fullName>
    </submittedName>
</protein>